<accession>A0AA35Q1H4</accession>
<evidence type="ECO:0000256" key="4">
    <source>
        <dbReference type="ARBA" id="ARBA00022989"/>
    </source>
</evidence>
<evidence type="ECO:0000313" key="7">
    <source>
        <dbReference type="EMBL" id="CAI6090586.1"/>
    </source>
</evidence>
<dbReference type="SUPFAM" id="SSF103473">
    <property type="entry name" value="MFS general substrate transporter"/>
    <property type="match status" value="1"/>
</dbReference>
<comment type="subcellular location">
    <subcellularLocation>
        <location evidence="1">Membrane</location>
        <topology evidence="1">Multi-pass membrane protein</topology>
    </subcellularLocation>
</comment>
<protein>
    <submittedName>
        <fullName evidence="7">Uncharacterized protein</fullName>
    </submittedName>
</protein>
<feature type="transmembrane region" description="Helical" evidence="6">
    <location>
        <begin position="86"/>
        <end position="107"/>
    </location>
</feature>
<evidence type="ECO:0000313" key="8">
    <source>
        <dbReference type="Proteomes" id="UP001160390"/>
    </source>
</evidence>
<name>A0AA35Q1H4_9HYPO</name>
<reference evidence="7" key="1">
    <citation type="submission" date="2023-01" db="EMBL/GenBank/DDBJ databases">
        <authorList>
            <person name="Piombo E."/>
        </authorList>
    </citation>
    <scope>NUCLEOTIDE SEQUENCE</scope>
</reference>
<dbReference type="PANTHER" id="PTHR43791:SF36">
    <property type="entry name" value="TRANSPORTER, PUTATIVE (AFU_ORTHOLOGUE AFUA_6G08340)-RELATED"/>
    <property type="match status" value="1"/>
</dbReference>
<keyword evidence="4 6" id="KW-1133">Transmembrane helix</keyword>
<dbReference type="GO" id="GO:0016020">
    <property type="term" value="C:membrane"/>
    <property type="evidence" value="ECO:0007669"/>
    <property type="project" value="UniProtKB-SubCell"/>
</dbReference>
<dbReference type="PANTHER" id="PTHR43791">
    <property type="entry name" value="PERMEASE-RELATED"/>
    <property type="match status" value="1"/>
</dbReference>
<gene>
    <name evidence="7" type="ORF">CCHLO57077_00014887</name>
</gene>
<sequence>MAAKPSAIDNLASDHVEKTSDDVEITQTETLQIDSVEIKRLLRKIDLLIPLLTVLYVLSFTDRSNIGNARVAGMNIDLALTGPQYNMALTVFFFSYALFEVPSNVVLKMTRPSRWMCILVITWGTLSIKQLNR</sequence>
<keyword evidence="8" id="KW-1185">Reference proteome</keyword>
<comment type="caution">
    <text evidence="7">The sequence shown here is derived from an EMBL/GenBank/DDBJ whole genome shotgun (WGS) entry which is preliminary data.</text>
</comment>
<evidence type="ECO:0000256" key="2">
    <source>
        <dbReference type="ARBA" id="ARBA00022448"/>
    </source>
</evidence>
<evidence type="ECO:0000256" key="5">
    <source>
        <dbReference type="ARBA" id="ARBA00023136"/>
    </source>
</evidence>
<dbReference type="EMBL" id="CABFNP030001029">
    <property type="protein sequence ID" value="CAI6090586.1"/>
    <property type="molecule type" value="Genomic_DNA"/>
</dbReference>
<evidence type="ECO:0000256" key="1">
    <source>
        <dbReference type="ARBA" id="ARBA00004141"/>
    </source>
</evidence>
<dbReference type="Gene3D" id="1.20.1250.20">
    <property type="entry name" value="MFS general substrate transporter like domains"/>
    <property type="match status" value="1"/>
</dbReference>
<keyword evidence="5 6" id="KW-0472">Membrane</keyword>
<dbReference type="GO" id="GO:0022857">
    <property type="term" value="F:transmembrane transporter activity"/>
    <property type="evidence" value="ECO:0007669"/>
    <property type="project" value="TreeGrafter"/>
</dbReference>
<keyword evidence="3 6" id="KW-0812">Transmembrane</keyword>
<dbReference type="InterPro" id="IPR036259">
    <property type="entry name" value="MFS_trans_sf"/>
</dbReference>
<organism evidence="7 8">
    <name type="scientific">Clonostachys chloroleuca</name>
    <dbReference type="NCBI Taxonomy" id="1926264"/>
    <lineage>
        <taxon>Eukaryota</taxon>
        <taxon>Fungi</taxon>
        <taxon>Dikarya</taxon>
        <taxon>Ascomycota</taxon>
        <taxon>Pezizomycotina</taxon>
        <taxon>Sordariomycetes</taxon>
        <taxon>Hypocreomycetidae</taxon>
        <taxon>Hypocreales</taxon>
        <taxon>Bionectriaceae</taxon>
        <taxon>Clonostachys</taxon>
    </lineage>
</organism>
<keyword evidence="2" id="KW-0813">Transport</keyword>
<evidence type="ECO:0000256" key="3">
    <source>
        <dbReference type="ARBA" id="ARBA00022692"/>
    </source>
</evidence>
<dbReference type="Proteomes" id="UP001160390">
    <property type="component" value="Unassembled WGS sequence"/>
</dbReference>
<evidence type="ECO:0000256" key="6">
    <source>
        <dbReference type="SAM" id="Phobius"/>
    </source>
</evidence>
<proteinExistence type="predicted"/>
<dbReference type="AlphaFoldDB" id="A0AA35Q1H4"/>